<keyword evidence="12" id="KW-1185">Reference proteome</keyword>
<dbReference type="PANTHER" id="PTHR36766:SF40">
    <property type="entry name" value="DISEASE RESISTANCE PROTEIN RGA3"/>
    <property type="match status" value="1"/>
</dbReference>
<dbReference type="SUPFAM" id="SSF52540">
    <property type="entry name" value="P-loop containing nucleoside triphosphate hydrolases"/>
    <property type="match status" value="1"/>
</dbReference>
<dbReference type="EnsemblPlants" id="AET6Gv20063000.8">
    <property type="protein sequence ID" value="AET6Gv20063000.8"/>
    <property type="gene ID" value="AET6Gv20063000"/>
</dbReference>
<reference evidence="11" key="5">
    <citation type="journal article" date="2021" name="G3 (Bethesda)">
        <title>Aegilops tauschii genome assembly Aet v5.0 features greater sequence contiguity and improved annotation.</title>
        <authorList>
            <person name="Wang L."/>
            <person name="Zhu T."/>
            <person name="Rodriguez J.C."/>
            <person name="Deal K.R."/>
            <person name="Dubcovsky J."/>
            <person name="McGuire P.E."/>
            <person name="Lux T."/>
            <person name="Spannagl M."/>
            <person name="Mayer K.F.X."/>
            <person name="Baldrich P."/>
            <person name="Meyers B.C."/>
            <person name="Huo N."/>
            <person name="Gu Y.Q."/>
            <person name="Zhou H."/>
            <person name="Devos K.M."/>
            <person name="Bennetzen J.L."/>
            <person name="Unver T."/>
            <person name="Budak H."/>
            <person name="Gulick P.J."/>
            <person name="Galiba G."/>
            <person name="Kalapos B."/>
            <person name="Nelson D.R."/>
            <person name="Li P."/>
            <person name="You F.M."/>
            <person name="Luo M.C."/>
            <person name="Dvorak J."/>
        </authorList>
    </citation>
    <scope>NUCLEOTIDE SEQUENCE [LARGE SCALE GENOMIC DNA]</scope>
    <source>
        <strain evidence="11">cv. AL8/78</strain>
    </source>
</reference>
<dbReference type="KEGG" id="ats:109785056"/>
<dbReference type="InterPro" id="IPR032675">
    <property type="entry name" value="LRR_dom_sf"/>
</dbReference>
<dbReference type="Gramene" id="AET6Gv20063000.10">
    <property type="protein sequence ID" value="AET6Gv20063000.10"/>
    <property type="gene ID" value="AET6Gv20063000"/>
</dbReference>
<keyword evidence="3" id="KW-0677">Repeat</keyword>
<evidence type="ECO:0000313" key="11">
    <source>
        <dbReference type="EnsemblPlants" id="AET6Gv20063000.5"/>
    </source>
</evidence>
<dbReference type="InterPro" id="IPR042197">
    <property type="entry name" value="Apaf_helical"/>
</dbReference>
<dbReference type="EnsemblPlants" id="AET6Gv20063000.4">
    <property type="protein sequence ID" value="AET6Gv20063000.4"/>
    <property type="gene ID" value="AET6Gv20063000"/>
</dbReference>
<dbReference type="Pfam" id="PF25019">
    <property type="entry name" value="LRR_R13L1-DRL21"/>
    <property type="match status" value="1"/>
</dbReference>
<protein>
    <recommendedName>
        <fullName evidence="13">NB-ARC domain-containing protein</fullName>
    </recommendedName>
</protein>
<dbReference type="GO" id="GO:0005524">
    <property type="term" value="F:ATP binding"/>
    <property type="evidence" value="ECO:0007669"/>
    <property type="project" value="UniProtKB-KW"/>
</dbReference>
<feature type="domain" description="NB-ARC" evidence="7">
    <location>
        <begin position="222"/>
        <end position="379"/>
    </location>
</feature>
<dbReference type="Pfam" id="PF00931">
    <property type="entry name" value="NB-ARC"/>
    <property type="match status" value="1"/>
</dbReference>
<dbReference type="Pfam" id="PF23559">
    <property type="entry name" value="WHD_DRP"/>
    <property type="match status" value="1"/>
</dbReference>
<accession>A0A453MSR2</accession>
<dbReference type="GO" id="GO:0043531">
    <property type="term" value="F:ADP binding"/>
    <property type="evidence" value="ECO:0007669"/>
    <property type="project" value="InterPro"/>
</dbReference>
<name>A0A453MSR2_AEGTS</name>
<dbReference type="OrthoDB" id="647107at2759"/>
<dbReference type="Proteomes" id="UP000015105">
    <property type="component" value="Chromosome 6D"/>
</dbReference>
<dbReference type="EnsemblPlants" id="AET6Gv20063000.5">
    <property type="protein sequence ID" value="AET6Gv20063000.5"/>
    <property type="gene ID" value="AET6Gv20063000"/>
</dbReference>
<dbReference type="GO" id="GO:0051707">
    <property type="term" value="P:response to other organism"/>
    <property type="evidence" value="ECO:0007669"/>
    <property type="project" value="UniProtKB-ARBA"/>
</dbReference>
<dbReference type="Gene3D" id="1.10.8.430">
    <property type="entry name" value="Helical domain of apoptotic protease-activating factors"/>
    <property type="match status" value="1"/>
</dbReference>
<proteinExistence type="inferred from homology"/>
<organism evidence="11 12">
    <name type="scientific">Aegilops tauschii subsp. strangulata</name>
    <name type="common">Goatgrass</name>
    <dbReference type="NCBI Taxonomy" id="200361"/>
    <lineage>
        <taxon>Eukaryota</taxon>
        <taxon>Viridiplantae</taxon>
        <taxon>Streptophyta</taxon>
        <taxon>Embryophyta</taxon>
        <taxon>Tracheophyta</taxon>
        <taxon>Spermatophyta</taxon>
        <taxon>Magnoliopsida</taxon>
        <taxon>Liliopsida</taxon>
        <taxon>Poales</taxon>
        <taxon>Poaceae</taxon>
        <taxon>BOP clade</taxon>
        <taxon>Pooideae</taxon>
        <taxon>Triticodae</taxon>
        <taxon>Triticeae</taxon>
        <taxon>Triticinae</taxon>
        <taxon>Aegilops</taxon>
    </lineage>
</organism>
<dbReference type="Gene3D" id="1.10.10.10">
    <property type="entry name" value="Winged helix-like DNA-binding domain superfamily/Winged helix DNA-binding domain"/>
    <property type="match status" value="1"/>
</dbReference>
<dbReference type="Pfam" id="PF18052">
    <property type="entry name" value="Rx_N"/>
    <property type="match status" value="1"/>
</dbReference>
<dbReference type="Gramene" id="AET6Gv20063000.4">
    <property type="protein sequence ID" value="AET6Gv20063000.4"/>
    <property type="gene ID" value="AET6Gv20063000"/>
</dbReference>
<reference evidence="11" key="4">
    <citation type="submission" date="2019-03" db="UniProtKB">
        <authorList>
            <consortium name="EnsemblPlants"/>
        </authorList>
    </citation>
    <scope>IDENTIFICATION</scope>
</reference>
<evidence type="ECO:0000256" key="3">
    <source>
        <dbReference type="ARBA" id="ARBA00022737"/>
    </source>
</evidence>
<dbReference type="AlphaFoldDB" id="A0A453MSR2"/>
<evidence type="ECO:0000259" key="8">
    <source>
        <dbReference type="Pfam" id="PF18052"/>
    </source>
</evidence>
<dbReference type="Gramene" id="AET6Gv20063000.8">
    <property type="protein sequence ID" value="AET6Gv20063000.8"/>
    <property type="gene ID" value="AET6Gv20063000"/>
</dbReference>
<evidence type="ECO:0000259" key="10">
    <source>
        <dbReference type="Pfam" id="PF25019"/>
    </source>
</evidence>
<evidence type="ECO:0000256" key="4">
    <source>
        <dbReference type="ARBA" id="ARBA00022741"/>
    </source>
</evidence>
<keyword evidence="6" id="KW-0067">ATP-binding</keyword>
<dbReference type="InterPro" id="IPR002182">
    <property type="entry name" value="NB-ARC"/>
</dbReference>
<dbReference type="InterPro" id="IPR058922">
    <property type="entry name" value="WHD_DRP"/>
</dbReference>
<reference evidence="11" key="3">
    <citation type="journal article" date="2017" name="Nature">
        <title>Genome sequence of the progenitor of the wheat D genome Aegilops tauschii.</title>
        <authorList>
            <person name="Luo M.C."/>
            <person name="Gu Y.Q."/>
            <person name="Puiu D."/>
            <person name="Wang H."/>
            <person name="Twardziok S.O."/>
            <person name="Deal K.R."/>
            <person name="Huo N."/>
            <person name="Zhu T."/>
            <person name="Wang L."/>
            <person name="Wang Y."/>
            <person name="McGuire P.E."/>
            <person name="Liu S."/>
            <person name="Long H."/>
            <person name="Ramasamy R.K."/>
            <person name="Rodriguez J.C."/>
            <person name="Van S.L."/>
            <person name="Yuan L."/>
            <person name="Wang Z."/>
            <person name="Xia Z."/>
            <person name="Xiao L."/>
            <person name="Anderson O.D."/>
            <person name="Ouyang S."/>
            <person name="Liang Y."/>
            <person name="Zimin A.V."/>
            <person name="Pertea G."/>
            <person name="Qi P."/>
            <person name="Bennetzen J.L."/>
            <person name="Dai X."/>
            <person name="Dawson M.W."/>
            <person name="Muller H.G."/>
            <person name="Kugler K."/>
            <person name="Rivarola-Duarte L."/>
            <person name="Spannagl M."/>
            <person name="Mayer K.F.X."/>
            <person name="Lu F.H."/>
            <person name="Bevan M.W."/>
            <person name="Leroy P."/>
            <person name="Li P."/>
            <person name="You F.M."/>
            <person name="Sun Q."/>
            <person name="Liu Z."/>
            <person name="Lyons E."/>
            <person name="Wicker T."/>
            <person name="Salzberg S.L."/>
            <person name="Devos K.M."/>
            <person name="Dvorak J."/>
        </authorList>
    </citation>
    <scope>NUCLEOTIDE SEQUENCE [LARGE SCALE GENOMIC DNA]</scope>
    <source>
        <strain evidence="11">cv. AL8/78</strain>
    </source>
</reference>
<keyword evidence="2" id="KW-0433">Leucine-rich repeat</keyword>
<feature type="domain" description="Disease resistance protein winged helix" evidence="9">
    <location>
        <begin position="465"/>
        <end position="523"/>
    </location>
</feature>
<evidence type="ECO:0008006" key="13">
    <source>
        <dbReference type="Google" id="ProtNLM"/>
    </source>
</evidence>
<sequence length="1031" mass="118251">METFKAVAGVFADINACRDFFGWVTPCILAARHQLLGEGHSVVQHRILAEREQIRHLENNIWKLQTSMPKMLDLIERVEWQSHKKPAAELLPHIKDAVYDAEDFLDEFKYYALRLKLEESKNSSEEHMHAAFLEFFKSINDCDHFNKVKEIQGNLDHIHYQSKDLRLHKAPLRFDKSIRPETSAFTEVPQIFGREKELKHLVQKLGVHTSKRGRTDDEARATELRVLPIFGMGGVGKTTIAQQICDDAKVKEHFDCIIWTCVSDDFDAKRLIKEILEQMEQDTTSDNLNNLVRKLACSVESKKLLLVLDDMWGDTLRNGGAEWDKFCIPLRNALQGSMILVTTRFYEVANLVCAGMKSYELEGLQDVVFWEFFKSCAFGSNRTCNDLELERIGKDMLQKLKGSPLAAKTVGRLLQRDLSRAHWESILTSELWMLEQDVTDILPALRLSYMYLPPLLKRCFSICALYPKDHKFDKEFLVDIWIAQGYVELQDASLAFDELVKGSFFQISAKSNYQYVIHDLMHDTAQLVSKDECFIIKHASDLDKIPSTVRHLSVFTNENVGCSELKRLCNKKKLWSLVCNESYNSAKDFSPVIDCWFKGLPRVRVLSFRLSRVRQLPESMGNSKHLRYLCLLGSPTFRTLPSSVCHLHLLKTIEAKDCVFQTFPECFSDAISLQKIKSKGFSYDKDHCNALRIQWTSDQSVQMMENQIERLPHWNLQQLRIVRYGGESCPSWLCPNLLPRLRSLRFDECMNIQCISFFEPYICDSDQADNLHHLEVLEILKCDNINWQSFVALPTSLRTIELCDFGYSTDHFVSCFRDLIVLTELEIRSSKCLSSIPLQVWSSNFPSLEKLHIVRCESLISVGVSEACSSNRVGAFTSLVVLYIFGCTKLLSLDEFLTPDYLPAVKDIWVACCDELTSLPVDRLHSFTCLQMLVIKDCPKLNTQMVLTLPSSLKNFELESCPGIEYIDNRQLGSTPALEKLKLTHCSTLRSISGSIAVAQVESVYILDCPELTEVRQPLRRGNWHVLCHSE</sequence>
<evidence type="ECO:0000256" key="1">
    <source>
        <dbReference type="ARBA" id="ARBA00008894"/>
    </source>
</evidence>
<evidence type="ECO:0000256" key="5">
    <source>
        <dbReference type="ARBA" id="ARBA00022821"/>
    </source>
</evidence>
<dbReference type="PRINTS" id="PR00364">
    <property type="entry name" value="DISEASERSIST"/>
</dbReference>
<reference evidence="12" key="2">
    <citation type="journal article" date="2017" name="Nat. Plants">
        <title>The Aegilops tauschii genome reveals multiple impacts of transposons.</title>
        <authorList>
            <person name="Zhao G."/>
            <person name="Zou C."/>
            <person name="Li K."/>
            <person name="Wang K."/>
            <person name="Li T."/>
            <person name="Gao L."/>
            <person name="Zhang X."/>
            <person name="Wang H."/>
            <person name="Yang Z."/>
            <person name="Liu X."/>
            <person name="Jiang W."/>
            <person name="Mao L."/>
            <person name="Kong X."/>
            <person name="Jiao Y."/>
            <person name="Jia J."/>
        </authorList>
    </citation>
    <scope>NUCLEOTIDE SEQUENCE [LARGE SCALE GENOMIC DNA]</scope>
    <source>
        <strain evidence="12">cv. AL8/78</strain>
    </source>
</reference>
<keyword evidence="5" id="KW-0611">Plant defense</keyword>
<evidence type="ECO:0000259" key="7">
    <source>
        <dbReference type="Pfam" id="PF00931"/>
    </source>
</evidence>
<evidence type="ECO:0000256" key="2">
    <source>
        <dbReference type="ARBA" id="ARBA00022614"/>
    </source>
</evidence>
<feature type="domain" description="Disease resistance N-terminal" evidence="8">
    <location>
        <begin position="48"/>
        <end position="122"/>
    </location>
</feature>
<feature type="domain" description="R13L1/DRL21-like LRR repeat region" evidence="10">
    <location>
        <begin position="684"/>
        <end position="780"/>
    </location>
</feature>
<dbReference type="PANTHER" id="PTHR36766">
    <property type="entry name" value="PLANT BROAD-SPECTRUM MILDEW RESISTANCE PROTEIN RPW8"/>
    <property type="match status" value="1"/>
</dbReference>
<dbReference type="InterPro" id="IPR036388">
    <property type="entry name" value="WH-like_DNA-bd_sf"/>
</dbReference>
<evidence type="ECO:0000313" key="12">
    <source>
        <dbReference type="Proteomes" id="UP000015105"/>
    </source>
</evidence>
<dbReference type="EnsemblPlants" id="AET6Gv20063000.13">
    <property type="protein sequence ID" value="AET6Gv20063000.13"/>
    <property type="gene ID" value="AET6Gv20063000"/>
</dbReference>
<dbReference type="EnsemblPlants" id="AET6Gv20063000.10">
    <property type="protein sequence ID" value="AET6Gv20063000.10"/>
    <property type="gene ID" value="AET6Gv20063000"/>
</dbReference>
<dbReference type="Gramene" id="AET6Gv20063000.13">
    <property type="protein sequence ID" value="AET6Gv20063000.13"/>
    <property type="gene ID" value="AET6Gv20063000"/>
</dbReference>
<dbReference type="Gene3D" id="3.80.10.10">
    <property type="entry name" value="Ribonuclease Inhibitor"/>
    <property type="match status" value="2"/>
</dbReference>
<dbReference type="Gramene" id="AET6Gv20063000.5">
    <property type="protein sequence ID" value="AET6Gv20063000.5"/>
    <property type="gene ID" value="AET6Gv20063000"/>
</dbReference>
<dbReference type="GO" id="GO:0006952">
    <property type="term" value="P:defense response"/>
    <property type="evidence" value="ECO:0007669"/>
    <property type="project" value="UniProtKB-KW"/>
</dbReference>
<dbReference type="RefSeq" id="XP_040247578.1">
    <property type="nucleotide sequence ID" value="XM_040391644.3"/>
</dbReference>
<dbReference type="GeneID" id="109785056"/>
<evidence type="ECO:0000256" key="6">
    <source>
        <dbReference type="ARBA" id="ARBA00022840"/>
    </source>
</evidence>
<evidence type="ECO:0000259" key="9">
    <source>
        <dbReference type="Pfam" id="PF23559"/>
    </source>
</evidence>
<dbReference type="STRING" id="200361.A0A453MSR2"/>
<dbReference type="InterPro" id="IPR041118">
    <property type="entry name" value="Rx_N"/>
</dbReference>
<dbReference type="InterPro" id="IPR056789">
    <property type="entry name" value="LRR_R13L1-DRL21"/>
</dbReference>
<comment type="similarity">
    <text evidence="1">Belongs to the disease resistance NB-LRR family.</text>
</comment>
<keyword evidence="4" id="KW-0547">Nucleotide-binding</keyword>
<dbReference type="Gene3D" id="1.20.5.4130">
    <property type="match status" value="1"/>
</dbReference>
<dbReference type="RefSeq" id="XP_020199258.2">
    <property type="nucleotide sequence ID" value="XM_020343669.4"/>
</dbReference>
<reference evidence="12" key="1">
    <citation type="journal article" date="2014" name="Science">
        <title>Ancient hybridizations among the ancestral genomes of bread wheat.</title>
        <authorList>
            <consortium name="International Wheat Genome Sequencing Consortium,"/>
            <person name="Marcussen T."/>
            <person name="Sandve S.R."/>
            <person name="Heier L."/>
            <person name="Spannagl M."/>
            <person name="Pfeifer M."/>
            <person name="Jakobsen K.S."/>
            <person name="Wulff B.B."/>
            <person name="Steuernagel B."/>
            <person name="Mayer K.F."/>
            <person name="Olsen O.A."/>
        </authorList>
    </citation>
    <scope>NUCLEOTIDE SEQUENCE [LARGE SCALE GENOMIC DNA]</scope>
    <source>
        <strain evidence="12">cv. AL8/78</strain>
    </source>
</reference>
<dbReference type="SUPFAM" id="SSF52058">
    <property type="entry name" value="L domain-like"/>
    <property type="match status" value="1"/>
</dbReference>
<dbReference type="InterPro" id="IPR027417">
    <property type="entry name" value="P-loop_NTPase"/>
</dbReference>
<dbReference type="Gene3D" id="3.40.50.300">
    <property type="entry name" value="P-loop containing nucleotide triphosphate hydrolases"/>
    <property type="match status" value="1"/>
</dbReference>